<reference evidence="7 8" key="1">
    <citation type="journal article" date="2015" name="Nature">
        <title>rRNA introns, odd ribosomes, and small enigmatic genomes across a large radiation of phyla.</title>
        <authorList>
            <person name="Brown C.T."/>
            <person name="Hug L.A."/>
            <person name="Thomas B.C."/>
            <person name="Sharon I."/>
            <person name="Castelle C.J."/>
            <person name="Singh A."/>
            <person name="Wilkins M.J."/>
            <person name="Williams K.H."/>
            <person name="Banfield J.F."/>
        </authorList>
    </citation>
    <scope>NUCLEOTIDE SEQUENCE [LARGE SCALE GENOMIC DNA]</scope>
</reference>
<keyword evidence="5" id="KW-0694">RNA-binding</keyword>
<evidence type="ECO:0000313" key="8">
    <source>
        <dbReference type="Proteomes" id="UP000034772"/>
    </source>
</evidence>
<organism evidence="7 8">
    <name type="scientific">Candidatus Beckwithbacteria bacterium GW2011_GWC2_47_9</name>
    <dbReference type="NCBI Taxonomy" id="1618373"/>
    <lineage>
        <taxon>Bacteria</taxon>
        <taxon>Candidatus Beckwithiibacteriota</taxon>
    </lineage>
</organism>
<protein>
    <recommendedName>
        <fullName evidence="4 5">Large ribosomal subunit protein uL24</fullName>
    </recommendedName>
</protein>
<dbReference type="Proteomes" id="UP000034772">
    <property type="component" value="Unassembled WGS sequence"/>
</dbReference>
<dbReference type="Pfam" id="PF17136">
    <property type="entry name" value="ribosomal_L24"/>
    <property type="match status" value="1"/>
</dbReference>
<dbReference type="InterPro" id="IPR008991">
    <property type="entry name" value="Translation_prot_SH3-like_sf"/>
</dbReference>
<keyword evidence="5" id="KW-0699">rRNA-binding</keyword>
<evidence type="ECO:0000256" key="3">
    <source>
        <dbReference type="ARBA" id="ARBA00023274"/>
    </source>
</evidence>
<dbReference type="InterPro" id="IPR014722">
    <property type="entry name" value="Rib_uL2_dom2"/>
</dbReference>
<evidence type="ECO:0000256" key="1">
    <source>
        <dbReference type="ARBA" id="ARBA00010618"/>
    </source>
</evidence>
<evidence type="ECO:0000256" key="2">
    <source>
        <dbReference type="ARBA" id="ARBA00022980"/>
    </source>
</evidence>
<dbReference type="CDD" id="cd06089">
    <property type="entry name" value="KOW_RPL26"/>
    <property type="match status" value="1"/>
</dbReference>
<dbReference type="SMART" id="SM00739">
    <property type="entry name" value="KOW"/>
    <property type="match status" value="1"/>
</dbReference>
<comment type="function">
    <text evidence="5">One of two assembly initiator proteins, it binds directly to the 5'-end of the 23S rRNA, where it nucleates assembly of the 50S subunit.</text>
</comment>
<dbReference type="InterPro" id="IPR041988">
    <property type="entry name" value="Ribosomal_uL24_KOW"/>
</dbReference>
<comment type="caution">
    <text evidence="7">The sequence shown here is derived from an EMBL/GenBank/DDBJ whole genome shotgun (WGS) entry which is preliminary data.</text>
</comment>
<comment type="function">
    <text evidence="5">One of the proteins that surrounds the polypeptide exit tunnel on the outside of the subunit.</text>
</comment>
<evidence type="ECO:0000256" key="5">
    <source>
        <dbReference type="HAMAP-Rule" id="MF_01326"/>
    </source>
</evidence>
<comment type="subunit">
    <text evidence="5">Part of the 50S ribosomal subunit.</text>
</comment>
<evidence type="ECO:0000313" key="7">
    <source>
        <dbReference type="EMBL" id="KKU87730.1"/>
    </source>
</evidence>
<keyword evidence="2 5" id="KW-0689">Ribosomal protein</keyword>
<accession>A0A0G1WZV8</accession>
<comment type="similarity">
    <text evidence="1 5">Belongs to the universal ribosomal protein uL24 family.</text>
</comment>
<dbReference type="AlphaFoldDB" id="A0A0G1WZV8"/>
<dbReference type="GO" id="GO:0005840">
    <property type="term" value="C:ribosome"/>
    <property type="evidence" value="ECO:0007669"/>
    <property type="project" value="UniProtKB-KW"/>
</dbReference>
<dbReference type="GO" id="GO:0019843">
    <property type="term" value="F:rRNA binding"/>
    <property type="evidence" value="ECO:0007669"/>
    <property type="project" value="UniProtKB-UniRule"/>
</dbReference>
<sequence length="100" mass="10901">MKLKIGDTVKVTLGKDRGKTGKIEAVRPQINSVIVAGANMYKKHVKKQGDKAGQIVDLARPLNAAKVALICPHCHQPTRVGYQGEGQKKVRICKKCAKKL</sequence>
<dbReference type="EMBL" id="LCOZ01000010">
    <property type="protein sequence ID" value="KKU87730.1"/>
    <property type="molecule type" value="Genomic_DNA"/>
</dbReference>
<evidence type="ECO:0000256" key="4">
    <source>
        <dbReference type="ARBA" id="ARBA00035206"/>
    </source>
</evidence>
<dbReference type="InterPro" id="IPR003256">
    <property type="entry name" value="Ribosomal_uL24"/>
</dbReference>
<dbReference type="Gene3D" id="2.30.30.30">
    <property type="match status" value="1"/>
</dbReference>
<name>A0A0G1WZV8_9BACT</name>
<proteinExistence type="inferred from homology"/>
<keyword evidence="3 5" id="KW-0687">Ribonucleoprotein</keyword>
<dbReference type="NCBIfam" id="TIGR01079">
    <property type="entry name" value="rplX_bact"/>
    <property type="match status" value="1"/>
</dbReference>
<feature type="domain" description="KOW" evidence="6">
    <location>
        <begin position="2"/>
        <end position="29"/>
    </location>
</feature>
<dbReference type="Pfam" id="PF00467">
    <property type="entry name" value="KOW"/>
    <property type="match status" value="1"/>
</dbReference>
<dbReference type="InterPro" id="IPR005824">
    <property type="entry name" value="KOW"/>
</dbReference>
<dbReference type="InterPro" id="IPR057264">
    <property type="entry name" value="Ribosomal_uL24_C"/>
</dbReference>
<evidence type="ECO:0000259" key="6">
    <source>
        <dbReference type="SMART" id="SM00739"/>
    </source>
</evidence>
<dbReference type="HAMAP" id="MF_01326_B">
    <property type="entry name" value="Ribosomal_uL24_B"/>
    <property type="match status" value="1"/>
</dbReference>
<dbReference type="SUPFAM" id="SSF50104">
    <property type="entry name" value="Translation proteins SH3-like domain"/>
    <property type="match status" value="1"/>
</dbReference>
<gene>
    <name evidence="5" type="primary">rplX</name>
    <name evidence="7" type="ORF">UY17_C0010G0013</name>
</gene>
<dbReference type="GO" id="GO:0006412">
    <property type="term" value="P:translation"/>
    <property type="evidence" value="ECO:0007669"/>
    <property type="project" value="UniProtKB-UniRule"/>
</dbReference>
<dbReference type="GO" id="GO:1990904">
    <property type="term" value="C:ribonucleoprotein complex"/>
    <property type="evidence" value="ECO:0007669"/>
    <property type="project" value="UniProtKB-KW"/>
</dbReference>
<dbReference type="GO" id="GO:0003735">
    <property type="term" value="F:structural constituent of ribosome"/>
    <property type="evidence" value="ECO:0007669"/>
    <property type="project" value="InterPro"/>
</dbReference>
<dbReference type="PANTHER" id="PTHR12903">
    <property type="entry name" value="MITOCHONDRIAL RIBOSOMAL PROTEIN L24"/>
    <property type="match status" value="1"/>
</dbReference>